<dbReference type="Gene3D" id="2.60.40.10">
    <property type="entry name" value="Immunoglobulins"/>
    <property type="match status" value="2"/>
</dbReference>
<dbReference type="SUPFAM" id="SSF49265">
    <property type="entry name" value="Fibronectin type III"/>
    <property type="match status" value="1"/>
</dbReference>
<evidence type="ECO:0000256" key="1">
    <source>
        <dbReference type="SAM" id="Coils"/>
    </source>
</evidence>
<dbReference type="AlphaFoldDB" id="A0A385SD73"/>
<dbReference type="CDD" id="cd00063">
    <property type="entry name" value="FN3"/>
    <property type="match status" value="1"/>
</dbReference>
<feature type="transmembrane region" description="Helical" evidence="2">
    <location>
        <begin position="21"/>
        <end position="42"/>
    </location>
</feature>
<evidence type="ECO:0000313" key="5">
    <source>
        <dbReference type="Proteomes" id="UP000266183"/>
    </source>
</evidence>
<protein>
    <recommendedName>
        <fullName evidence="3">Fibronectin type-III domain-containing protein</fullName>
    </recommendedName>
</protein>
<dbReference type="PROSITE" id="PS50853">
    <property type="entry name" value="FN3"/>
    <property type="match status" value="1"/>
</dbReference>
<dbReference type="InterPro" id="IPR036116">
    <property type="entry name" value="FN3_sf"/>
</dbReference>
<keyword evidence="1" id="KW-0175">Coiled coil</keyword>
<proteinExistence type="predicted"/>
<keyword evidence="5" id="KW-1185">Reference proteome</keyword>
<dbReference type="KEGG" id="chk:D4L85_00580"/>
<dbReference type="EMBL" id="CP032382">
    <property type="protein sequence ID" value="AYB29169.1"/>
    <property type="molecule type" value="Genomic_DNA"/>
</dbReference>
<feature type="domain" description="Fibronectin type-III" evidence="3">
    <location>
        <begin position="318"/>
        <end position="412"/>
    </location>
</feature>
<keyword evidence="2" id="KW-1133">Transmembrane helix</keyword>
<sequence length="792" mass="88335">MKYSKGQKSNLLFDRRTSSGKTSVFPIAIFILMGLVTALPSWSQVFPVQSTTQLIPPYSVYLSDYAEPGNEKLRVILVQHDLTQPSYALRLVMSVELNGQLILRTARTFNPPPIHLNAGIPTVISGADLSPYLDSRNIDFIGYNRAEYERTRALPEGSYQITFTAYDYRRQDVQVSNAGTSFYYLAKSEPPLVNYPSCGSAIPLRTPQQVIFSWLARNTSSPNSAGNTQYEFALYETRPPGRNPNDVVLSTPPVFKTTTELTQLIYGPGEPMLLDGMTYVWRVRAIDPKGTDSFRNNGYSEACTFTYGGVNPDINIGVIKNLQAQGETEHRAKIWWEKAGVDAYRVHYRKSSGEWEWFYSDVTTESLTASTEGFIKLFDLEAEVEYETRIQAKKDGFFGPYSDVVKFKMPPRRIAHCGEENNTTTADQSRPLLSAIPNMAIDVDGIDMMLTVVEPLGNGWFKGVGEVTIPYLGGAYGVKFDKLFIDADRIAGNGRVDFITRGVALMLQQQAQNQKKNEQEKVQQQNRAAWNGTDFYEKIFQYDALDIETITVDNASYINITDAQGNVTANAELMQVLNSAPTKAIIIEDKKGDQWVVQKDKATGQTKVMKVEGGGLGSNAMVSGEALDILKKALKALRQTYSDAAINDLKENIDALNKDLQTAIQKHNDQIVTNLTASGQPDGPSIFSKYDLLEAKDASENSAFENQSAVLKDKELEFNEATLIQFVARDLDTKDDYKMIGHELRIDNQSVSDYAAAQKAQNTPESQITDKVKTEIVALLRQIFITYSNSQK</sequence>
<dbReference type="Pfam" id="PF00041">
    <property type="entry name" value="fn3"/>
    <property type="match status" value="1"/>
</dbReference>
<accession>A0A385SD73</accession>
<gene>
    <name evidence="4" type="ORF">D4L85_00580</name>
</gene>
<organism evidence="4 5">
    <name type="scientific">Chryseolinea soli</name>
    <dbReference type="NCBI Taxonomy" id="2321403"/>
    <lineage>
        <taxon>Bacteria</taxon>
        <taxon>Pseudomonadati</taxon>
        <taxon>Bacteroidota</taxon>
        <taxon>Cytophagia</taxon>
        <taxon>Cytophagales</taxon>
        <taxon>Fulvivirgaceae</taxon>
        <taxon>Chryseolinea</taxon>
    </lineage>
</organism>
<evidence type="ECO:0000256" key="2">
    <source>
        <dbReference type="SAM" id="Phobius"/>
    </source>
</evidence>
<dbReference type="Proteomes" id="UP000266183">
    <property type="component" value="Chromosome"/>
</dbReference>
<reference evidence="5" key="1">
    <citation type="submission" date="2018-09" db="EMBL/GenBank/DDBJ databases">
        <title>Chryseolinea sp. KIS68-18 isolated from soil.</title>
        <authorList>
            <person name="Weon H.-Y."/>
            <person name="Kwon S.-W."/>
            <person name="Lee S.A."/>
        </authorList>
    </citation>
    <scope>NUCLEOTIDE SEQUENCE [LARGE SCALE GENOMIC DNA]</scope>
    <source>
        <strain evidence="5">KIS68-18</strain>
    </source>
</reference>
<dbReference type="InterPro" id="IPR003961">
    <property type="entry name" value="FN3_dom"/>
</dbReference>
<evidence type="ECO:0000259" key="3">
    <source>
        <dbReference type="PROSITE" id="PS50853"/>
    </source>
</evidence>
<feature type="coiled-coil region" evidence="1">
    <location>
        <begin position="627"/>
        <end position="670"/>
    </location>
</feature>
<dbReference type="InterPro" id="IPR013783">
    <property type="entry name" value="Ig-like_fold"/>
</dbReference>
<name>A0A385SD73_9BACT</name>
<evidence type="ECO:0000313" key="4">
    <source>
        <dbReference type="EMBL" id="AYB29169.1"/>
    </source>
</evidence>
<keyword evidence="2" id="KW-0812">Transmembrane</keyword>
<keyword evidence="2" id="KW-0472">Membrane</keyword>